<reference evidence="3" key="2">
    <citation type="submission" date="2025-08" db="UniProtKB">
        <authorList>
            <consortium name="RefSeq"/>
        </authorList>
    </citation>
    <scope>IDENTIFICATION</scope>
    <source>
        <tissue evidence="3">Leaf</tissue>
    </source>
</reference>
<dbReference type="Pfam" id="PF03732">
    <property type="entry name" value="Retrotrans_gag"/>
    <property type="match status" value="1"/>
</dbReference>
<evidence type="ECO:0000313" key="3">
    <source>
        <dbReference type="RefSeq" id="XP_030547685.2"/>
    </source>
</evidence>
<dbReference type="InterPro" id="IPR005162">
    <property type="entry name" value="Retrotrans_gag_dom"/>
</dbReference>
<sequence>MSGTEVPPIGATHTDPRVDGILEELTQVGEPMAQQAQQQVAVNADGGERRTQGLVEQFLKLKPSKFIGTGKPEEAERWINEMEKIFRLLNCTDIDKMTPAKYRMDGNAMYWWQAMKDAVFPARAEIDREIFVIAFYEKYFLSCTRDRKPTKFVELKQGNKTVVEYEAKFSELSRFAPRLVEHVEDKAKRFLKGLRSEIRKQLAPFGPMTY</sequence>
<proteinExistence type="predicted"/>
<dbReference type="KEGG" id="rarg:115753277"/>
<organism evidence="2 3">
    <name type="scientific">Rhodamnia argentea</name>
    <dbReference type="NCBI Taxonomy" id="178133"/>
    <lineage>
        <taxon>Eukaryota</taxon>
        <taxon>Viridiplantae</taxon>
        <taxon>Streptophyta</taxon>
        <taxon>Embryophyta</taxon>
        <taxon>Tracheophyta</taxon>
        <taxon>Spermatophyta</taxon>
        <taxon>Magnoliopsida</taxon>
        <taxon>eudicotyledons</taxon>
        <taxon>Gunneridae</taxon>
        <taxon>Pentapetalae</taxon>
        <taxon>rosids</taxon>
        <taxon>malvids</taxon>
        <taxon>Myrtales</taxon>
        <taxon>Myrtaceae</taxon>
        <taxon>Myrtoideae</taxon>
        <taxon>Myrteae</taxon>
        <taxon>Australasian group</taxon>
        <taxon>Rhodamnia</taxon>
    </lineage>
</organism>
<dbReference type="AlphaFoldDB" id="A0A8B8QKW3"/>
<name>A0A8B8QKW3_9MYRT</name>
<keyword evidence="2" id="KW-1185">Reference proteome</keyword>
<gene>
    <name evidence="3" type="primary">LOC115753277</name>
</gene>
<protein>
    <submittedName>
        <fullName evidence="3">Uncharacterized protein LOC115753277</fullName>
    </submittedName>
</protein>
<dbReference type="GeneID" id="115753277"/>
<dbReference type="Proteomes" id="UP000827889">
    <property type="component" value="Chromosome 1"/>
</dbReference>
<evidence type="ECO:0000259" key="1">
    <source>
        <dbReference type="Pfam" id="PF03732"/>
    </source>
</evidence>
<dbReference type="RefSeq" id="XP_030547685.2">
    <property type="nucleotide sequence ID" value="XM_030691825.2"/>
</dbReference>
<evidence type="ECO:0000313" key="2">
    <source>
        <dbReference type="Proteomes" id="UP000827889"/>
    </source>
</evidence>
<accession>A0A8B8QKW3</accession>
<feature type="domain" description="Retrotransposon gag" evidence="1">
    <location>
        <begin position="102"/>
        <end position="195"/>
    </location>
</feature>
<reference evidence="2" key="1">
    <citation type="submission" date="2025-05" db="UniProtKB">
        <authorList>
            <consortium name="RefSeq"/>
        </authorList>
    </citation>
    <scope>NUCLEOTIDE SEQUENCE [LARGE SCALE GENOMIC DNA]</scope>
</reference>